<gene>
    <name evidence="1" type="ORF">Hypma_014458</name>
</gene>
<name>A0A369JGT4_HYPMA</name>
<organism evidence="1 2">
    <name type="scientific">Hypsizygus marmoreus</name>
    <name type="common">White beech mushroom</name>
    <name type="synonym">Agaricus marmoreus</name>
    <dbReference type="NCBI Taxonomy" id="39966"/>
    <lineage>
        <taxon>Eukaryota</taxon>
        <taxon>Fungi</taxon>
        <taxon>Dikarya</taxon>
        <taxon>Basidiomycota</taxon>
        <taxon>Agaricomycotina</taxon>
        <taxon>Agaricomycetes</taxon>
        <taxon>Agaricomycetidae</taxon>
        <taxon>Agaricales</taxon>
        <taxon>Tricholomatineae</taxon>
        <taxon>Lyophyllaceae</taxon>
        <taxon>Hypsizygus</taxon>
    </lineage>
</organism>
<protein>
    <submittedName>
        <fullName evidence="1">Uncharacterized protein</fullName>
    </submittedName>
</protein>
<dbReference type="EMBL" id="LUEZ02000085">
    <property type="protein sequence ID" value="RDB18913.1"/>
    <property type="molecule type" value="Genomic_DNA"/>
</dbReference>
<accession>A0A369JGT4</accession>
<comment type="caution">
    <text evidence="1">The sequence shown here is derived from an EMBL/GenBank/DDBJ whole genome shotgun (WGS) entry which is preliminary data.</text>
</comment>
<dbReference type="AlphaFoldDB" id="A0A369JGT4"/>
<evidence type="ECO:0000313" key="2">
    <source>
        <dbReference type="Proteomes" id="UP000076154"/>
    </source>
</evidence>
<dbReference type="InParanoid" id="A0A369JGT4"/>
<evidence type="ECO:0000313" key="1">
    <source>
        <dbReference type="EMBL" id="RDB18913.1"/>
    </source>
</evidence>
<keyword evidence="2" id="KW-1185">Reference proteome</keyword>
<reference evidence="1" key="1">
    <citation type="submission" date="2018-04" db="EMBL/GenBank/DDBJ databases">
        <title>Whole genome sequencing of Hypsizygus marmoreus.</title>
        <authorList>
            <person name="Choi I.-G."/>
            <person name="Min B."/>
            <person name="Kim J.-G."/>
            <person name="Kim S."/>
            <person name="Oh Y.-L."/>
            <person name="Kong W.-S."/>
            <person name="Park H."/>
            <person name="Jeong J."/>
            <person name="Song E.-S."/>
        </authorList>
    </citation>
    <scope>NUCLEOTIDE SEQUENCE [LARGE SCALE GENOMIC DNA]</scope>
    <source>
        <strain evidence="1">51987-8</strain>
    </source>
</reference>
<sequence length="209" mass="23998">MLRSGDRMRLWLRERQRESLHSRTRDRSFLYKACVSVTARHNLITNGVPPVFALVSLERPYINPPPPIINSQKQSQLRRQHGKPILLTIVHFWMRVLPFVTQYKLLWVAHSSSMRVIGGPRINFRVSHVSLRSMPIVKDRGVMLNDSFVEFPISPTRLVRASTGITPTCSGMPHHLTFIIEGNYHVQYQTFAMSQTTTASLTLQLKSPL</sequence>
<proteinExistence type="predicted"/>
<dbReference type="Proteomes" id="UP000076154">
    <property type="component" value="Unassembled WGS sequence"/>
</dbReference>